<keyword evidence="3" id="KW-1185">Reference proteome</keyword>
<feature type="compositionally biased region" description="Basic and acidic residues" evidence="1">
    <location>
        <begin position="61"/>
        <end position="83"/>
    </location>
</feature>
<dbReference type="AlphaFoldDB" id="A0A2P5A6E0"/>
<name>A0A2P5A6E0_PARAD</name>
<dbReference type="EMBL" id="JXTB01000867">
    <property type="protein sequence ID" value="PON32114.1"/>
    <property type="molecule type" value="Genomic_DNA"/>
</dbReference>
<accession>A0A2P5A6E0</accession>
<evidence type="ECO:0000313" key="3">
    <source>
        <dbReference type="Proteomes" id="UP000237105"/>
    </source>
</evidence>
<dbReference type="Proteomes" id="UP000237105">
    <property type="component" value="Unassembled WGS sequence"/>
</dbReference>
<evidence type="ECO:0000313" key="2">
    <source>
        <dbReference type="EMBL" id="PON32114.1"/>
    </source>
</evidence>
<feature type="region of interest" description="Disordered" evidence="1">
    <location>
        <begin position="21"/>
        <end position="83"/>
    </location>
</feature>
<proteinExistence type="predicted"/>
<reference evidence="3" key="1">
    <citation type="submission" date="2016-06" db="EMBL/GenBank/DDBJ databases">
        <title>Parallel loss of symbiosis genes in relatives of nitrogen-fixing non-legume Parasponia.</title>
        <authorList>
            <person name="Van Velzen R."/>
            <person name="Holmer R."/>
            <person name="Bu F."/>
            <person name="Rutten L."/>
            <person name="Van Zeijl A."/>
            <person name="Liu W."/>
            <person name="Santuari L."/>
            <person name="Cao Q."/>
            <person name="Sharma T."/>
            <person name="Shen D."/>
            <person name="Roswanjaya Y."/>
            <person name="Wardhani T."/>
            <person name="Kalhor M.S."/>
            <person name="Jansen J."/>
            <person name="Van den Hoogen J."/>
            <person name="Gungor B."/>
            <person name="Hartog M."/>
            <person name="Hontelez J."/>
            <person name="Verver J."/>
            <person name="Yang W.-C."/>
            <person name="Schijlen E."/>
            <person name="Repin R."/>
            <person name="Schilthuizen M."/>
            <person name="Schranz E."/>
            <person name="Heidstra R."/>
            <person name="Miyata K."/>
            <person name="Fedorova E."/>
            <person name="Kohlen W."/>
            <person name="Bisseling T."/>
            <person name="Smit S."/>
            <person name="Geurts R."/>
        </authorList>
    </citation>
    <scope>NUCLEOTIDE SEQUENCE [LARGE SCALE GENOMIC DNA]</scope>
    <source>
        <strain evidence="3">cv. WU1-14</strain>
    </source>
</reference>
<feature type="compositionally biased region" description="Acidic residues" evidence="1">
    <location>
        <begin position="39"/>
        <end position="48"/>
    </location>
</feature>
<protein>
    <submittedName>
        <fullName evidence="2">Uncharacterized protein</fullName>
    </submittedName>
</protein>
<evidence type="ECO:0000256" key="1">
    <source>
        <dbReference type="SAM" id="MobiDB-lite"/>
    </source>
</evidence>
<organism evidence="2 3">
    <name type="scientific">Parasponia andersonii</name>
    <name type="common">Sponia andersonii</name>
    <dbReference type="NCBI Taxonomy" id="3476"/>
    <lineage>
        <taxon>Eukaryota</taxon>
        <taxon>Viridiplantae</taxon>
        <taxon>Streptophyta</taxon>
        <taxon>Embryophyta</taxon>
        <taxon>Tracheophyta</taxon>
        <taxon>Spermatophyta</taxon>
        <taxon>Magnoliopsida</taxon>
        <taxon>eudicotyledons</taxon>
        <taxon>Gunneridae</taxon>
        <taxon>Pentapetalae</taxon>
        <taxon>rosids</taxon>
        <taxon>fabids</taxon>
        <taxon>Rosales</taxon>
        <taxon>Cannabaceae</taxon>
        <taxon>Parasponia</taxon>
    </lineage>
</organism>
<sequence>MEKKADKTGIRVHLKLGAELKSQNEWDQNGNHNMRRNYEEEEEEEEEETYRVEGKSNSLSRNREERQLKKTERAEQSRAELNG</sequence>
<comment type="caution">
    <text evidence="2">The sequence shown here is derived from an EMBL/GenBank/DDBJ whole genome shotgun (WGS) entry which is preliminary data.</text>
</comment>
<gene>
    <name evidence="2" type="ORF">PanWU01x14_364150</name>
</gene>